<dbReference type="AlphaFoldDB" id="A0A5P8NZE8"/>
<name>A0A5P8NZE8_9BACT</name>
<reference evidence="1 2" key="1">
    <citation type="submission" date="2019-09" db="EMBL/GenBank/DDBJ databases">
        <title>Sulfurimonas gotlandica sp. nov., a chemoautotrophic and psychrotolerant epsilonproteobacterium isolated from a pelagic redoxcline, and an emended description of the genus Sulfurimonas.</title>
        <authorList>
            <person name="Wang S."/>
            <person name="Jiang L."/>
            <person name="Shao S."/>
        </authorList>
    </citation>
    <scope>NUCLEOTIDE SEQUENCE [LARGE SCALE GENOMIC DNA]</scope>
    <source>
        <strain evidence="1 2">GYSZ_1</strain>
    </source>
</reference>
<accession>A0A5P8NZE8</accession>
<evidence type="ECO:0000313" key="2">
    <source>
        <dbReference type="Proteomes" id="UP000326944"/>
    </source>
</evidence>
<protein>
    <submittedName>
        <fullName evidence="1">Uncharacterized protein</fullName>
    </submittedName>
</protein>
<dbReference type="EMBL" id="CP043617">
    <property type="protein sequence ID" value="QFR48829.1"/>
    <property type="molecule type" value="Genomic_DNA"/>
</dbReference>
<proteinExistence type="predicted"/>
<organism evidence="1 2">
    <name type="scientific">Sulfurimonas lithotrophica</name>
    <dbReference type="NCBI Taxonomy" id="2590022"/>
    <lineage>
        <taxon>Bacteria</taxon>
        <taxon>Pseudomonadati</taxon>
        <taxon>Campylobacterota</taxon>
        <taxon>Epsilonproteobacteria</taxon>
        <taxon>Campylobacterales</taxon>
        <taxon>Sulfurimonadaceae</taxon>
        <taxon>Sulfurimonas</taxon>
    </lineage>
</organism>
<dbReference type="Proteomes" id="UP000326944">
    <property type="component" value="Chromosome"/>
</dbReference>
<sequence>MDDLSTAYEWAKTYNFSEEEIQYATILALKILDDECKMDYDNYNLFMSVYDGINDKANSPFNLSVHSIIDLARAKDPIKADPIYKEMIGELRVTMMKDMQKPIMKAYKNLVWDVVSS</sequence>
<dbReference type="OrthoDB" id="5343998at2"/>
<dbReference type="RefSeq" id="WP_152306772.1">
    <property type="nucleotide sequence ID" value="NZ_CP043617.1"/>
</dbReference>
<evidence type="ECO:0000313" key="1">
    <source>
        <dbReference type="EMBL" id="QFR48829.1"/>
    </source>
</evidence>
<keyword evidence="2" id="KW-1185">Reference proteome</keyword>
<gene>
    <name evidence="1" type="ORF">FJR48_03470</name>
</gene>
<dbReference type="KEGG" id="sulg:FJR48_03470"/>